<feature type="region of interest" description="Disordered" evidence="1">
    <location>
        <begin position="60"/>
        <end position="80"/>
    </location>
</feature>
<dbReference type="AlphaFoldDB" id="A0AAV4M047"/>
<dbReference type="GeneID" id="94196839"/>
<dbReference type="EMBL" id="BPLF01000004">
    <property type="protein sequence ID" value="GIX65358.1"/>
    <property type="molecule type" value="Genomic_DNA"/>
</dbReference>
<evidence type="ECO:0000313" key="2">
    <source>
        <dbReference type="EMBL" id="GIX65358.1"/>
    </source>
</evidence>
<accession>A0AAV4M047</accession>
<dbReference type="RefSeq" id="XP_067717427.1">
    <property type="nucleotide sequence ID" value="XM_067861326.1"/>
</dbReference>
<organism evidence="2 3">
    <name type="scientific">Babesia caballi</name>
    <dbReference type="NCBI Taxonomy" id="5871"/>
    <lineage>
        <taxon>Eukaryota</taxon>
        <taxon>Sar</taxon>
        <taxon>Alveolata</taxon>
        <taxon>Apicomplexa</taxon>
        <taxon>Aconoidasida</taxon>
        <taxon>Piroplasmida</taxon>
        <taxon>Babesiidae</taxon>
        <taxon>Babesia</taxon>
    </lineage>
</organism>
<evidence type="ECO:0000313" key="3">
    <source>
        <dbReference type="Proteomes" id="UP001497744"/>
    </source>
</evidence>
<gene>
    <name evidence="2" type="ORF">BcabD6B2_47930</name>
</gene>
<dbReference type="GO" id="GO:0016874">
    <property type="term" value="F:ligase activity"/>
    <property type="evidence" value="ECO:0007669"/>
    <property type="project" value="UniProtKB-KW"/>
</dbReference>
<name>A0AAV4M047_BABCB</name>
<evidence type="ECO:0000256" key="1">
    <source>
        <dbReference type="SAM" id="MobiDB-lite"/>
    </source>
</evidence>
<comment type="caution">
    <text evidence="2">The sequence shown here is derived from an EMBL/GenBank/DDBJ whole genome shotgun (WGS) entry which is preliminary data.</text>
</comment>
<keyword evidence="2" id="KW-0436">Ligase</keyword>
<proteinExistence type="predicted"/>
<protein>
    <submittedName>
        <fullName evidence="2">Acetate/butyrate--CoA ligase AAE7</fullName>
    </submittedName>
</protein>
<dbReference type="Proteomes" id="UP001497744">
    <property type="component" value="Unassembled WGS sequence"/>
</dbReference>
<reference evidence="2 3" key="1">
    <citation type="submission" date="2021-06" db="EMBL/GenBank/DDBJ databases">
        <title>Genome sequence of Babesia caballi.</title>
        <authorList>
            <person name="Yamagishi J."/>
            <person name="Kidaka T."/>
            <person name="Ochi A."/>
        </authorList>
    </citation>
    <scope>NUCLEOTIDE SEQUENCE [LARGE SCALE GENOMIC DNA]</scope>
    <source>
        <strain evidence="2">USDA-D6B2</strain>
    </source>
</reference>
<sequence>MYTRPTDDLGGVLELVAAVRSARDLLGELGVDGGLVEAARHGQLVAAAQAGETRRALDRREHTLRSNEGHRRGRLARGAPCGATGARLPCPAVLAGGQEVAEGLHPVLEDLAVALEGALAPAQRARVDLGDEVLQDEPVEVVLAAQGLQAGRHLGLRQRRVLRHEAGERVVPGLPPVRVEGAGDDGREEEVVGLAVGEVAGERPVRPVVHVRLLVRLFRGAGVVGDGGEVARVGGPAAELIQLVEGGIRLDHFEGVHHAYPPDAGCVVAPADDGQEGDLLAPEAQLAQDAVRHVDLEHVAVVEVLEDASGAERQRV</sequence>
<feature type="compositionally biased region" description="Basic and acidic residues" evidence="1">
    <location>
        <begin position="60"/>
        <end position="70"/>
    </location>
</feature>
<keyword evidence="3" id="KW-1185">Reference proteome</keyword>